<protein>
    <submittedName>
        <fullName evidence="1">Uncharacterized protein</fullName>
    </submittedName>
</protein>
<dbReference type="Proteomes" id="UP000008144">
    <property type="component" value="Chromosome 5"/>
</dbReference>
<dbReference type="EMBL" id="EAAA01002142">
    <property type="status" value="NOT_ANNOTATED_CDS"/>
    <property type="molecule type" value="Genomic_DNA"/>
</dbReference>
<dbReference type="Ensembl" id="ENSCINT00000034082.1">
    <property type="protein sequence ID" value="ENSCINP00000031051.1"/>
    <property type="gene ID" value="ENSCING00000024947.1"/>
</dbReference>
<keyword evidence="2" id="KW-1185">Reference proteome</keyword>
<dbReference type="InParanoid" id="H2XN18"/>
<organism evidence="1 2">
    <name type="scientific">Ciona intestinalis</name>
    <name type="common">Transparent sea squirt</name>
    <name type="synonym">Ascidia intestinalis</name>
    <dbReference type="NCBI Taxonomy" id="7719"/>
    <lineage>
        <taxon>Eukaryota</taxon>
        <taxon>Metazoa</taxon>
        <taxon>Chordata</taxon>
        <taxon>Tunicata</taxon>
        <taxon>Ascidiacea</taxon>
        <taxon>Phlebobranchia</taxon>
        <taxon>Cionidae</taxon>
        <taxon>Ciona</taxon>
    </lineage>
</organism>
<dbReference type="AlphaFoldDB" id="H2XN18"/>
<name>H2XN18_CIOIN</name>
<dbReference type="GeneTree" id="ENSGT00940000181907"/>
<reference evidence="1" key="3">
    <citation type="submission" date="2025-08" db="UniProtKB">
        <authorList>
            <consortium name="Ensembl"/>
        </authorList>
    </citation>
    <scope>IDENTIFICATION</scope>
</reference>
<evidence type="ECO:0000313" key="1">
    <source>
        <dbReference type="Ensembl" id="ENSCINP00000031051.1"/>
    </source>
</evidence>
<reference evidence="1" key="2">
    <citation type="journal article" date="2008" name="Genome Biol.">
        <title>Improved genome assembly and evidence-based global gene model set for the chordate Ciona intestinalis: new insight into intron and operon populations.</title>
        <authorList>
            <person name="Satou Y."/>
            <person name="Mineta K."/>
            <person name="Ogasawara M."/>
            <person name="Sasakura Y."/>
            <person name="Shoguchi E."/>
            <person name="Ueno K."/>
            <person name="Yamada L."/>
            <person name="Matsumoto J."/>
            <person name="Wasserscheid J."/>
            <person name="Dewar K."/>
            <person name="Wiley G.B."/>
            <person name="Macmil S.L."/>
            <person name="Roe B.A."/>
            <person name="Zeller R.W."/>
            <person name="Hastings K.E."/>
            <person name="Lemaire P."/>
            <person name="Lindquist E."/>
            <person name="Endo T."/>
            <person name="Hotta K."/>
            <person name="Inaba K."/>
        </authorList>
    </citation>
    <scope>NUCLEOTIDE SEQUENCE [LARGE SCALE GENOMIC DNA]</scope>
    <source>
        <strain evidence="1">wild type</strain>
    </source>
</reference>
<dbReference type="HOGENOM" id="CLU_3301992_0_0_1"/>
<reference evidence="2" key="1">
    <citation type="journal article" date="2002" name="Science">
        <title>The draft genome of Ciona intestinalis: insights into chordate and vertebrate origins.</title>
        <authorList>
            <person name="Dehal P."/>
            <person name="Satou Y."/>
            <person name="Campbell R.K."/>
            <person name="Chapman J."/>
            <person name="Degnan B."/>
            <person name="De Tomaso A."/>
            <person name="Davidson B."/>
            <person name="Di Gregorio A."/>
            <person name="Gelpke M."/>
            <person name="Goodstein D.M."/>
            <person name="Harafuji N."/>
            <person name="Hastings K.E."/>
            <person name="Ho I."/>
            <person name="Hotta K."/>
            <person name="Huang W."/>
            <person name="Kawashima T."/>
            <person name="Lemaire P."/>
            <person name="Martinez D."/>
            <person name="Meinertzhagen I.A."/>
            <person name="Necula S."/>
            <person name="Nonaka M."/>
            <person name="Putnam N."/>
            <person name="Rash S."/>
            <person name="Saiga H."/>
            <person name="Satake M."/>
            <person name="Terry A."/>
            <person name="Yamada L."/>
            <person name="Wang H.G."/>
            <person name="Awazu S."/>
            <person name="Azumi K."/>
            <person name="Boore J."/>
            <person name="Branno M."/>
            <person name="Chin-Bow S."/>
            <person name="DeSantis R."/>
            <person name="Doyle S."/>
            <person name="Francino P."/>
            <person name="Keys D.N."/>
            <person name="Haga S."/>
            <person name="Hayashi H."/>
            <person name="Hino K."/>
            <person name="Imai K.S."/>
            <person name="Inaba K."/>
            <person name="Kano S."/>
            <person name="Kobayashi K."/>
            <person name="Kobayashi M."/>
            <person name="Lee B.I."/>
            <person name="Makabe K.W."/>
            <person name="Manohar C."/>
            <person name="Matassi G."/>
            <person name="Medina M."/>
            <person name="Mochizuki Y."/>
            <person name="Mount S."/>
            <person name="Morishita T."/>
            <person name="Miura S."/>
            <person name="Nakayama A."/>
            <person name="Nishizaka S."/>
            <person name="Nomoto H."/>
            <person name="Ohta F."/>
            <person name="Oishi K."/>
            <person name="Rigoutsos I."/>
            <person name="Sano M."/>
            <person name="Sasaki A."/>
            <person name="Sasakura Y."/>
            <person name="Shoguchi E."/>
            <person name="Shin-i T."/>
            <person name="Spagnuolo A."/>
            <person name="Stainier D."/>
            <person name="Suzuki M.M."/>
            <person name="Tassy O."/>
            <person name="Takatori N."/>
            <person name="Tokuoka M."/>
            <person name="Yagi K."/>
            <person name="Yoshizaki F."/>
            <person name="Wada S."/>
            <person name="Zhang C."/>
            <person name="Hyatt P.D."/>
            <person name="Larimer F."/>
            <person name="Detter C."/>
            <person name="Doggett N."/>
            <person name="Glavina T."/>
            <person name="Hawkins T."/>
            <person name="Richardson P."/>
            <person name="Lucas S."/>
            <person name="Kohara Y."/>
            <person name="Levine M."/>
            <person name="Satoh N."/>
            <person name="Rokhsar D.S."/>
        </authorList>
    </citation>
    <scope>NUCLEOTIDE SEQUENCE [LARGE SCALE GENOMIC DNA]</scope>
</reference>
<accession>H2XN18</accession>
<sequence>MTWTHRERHHVFRLNKVSLLIEVALRFKLAWFVPHIRIVV</sequence>
<evidence type="ECO:0000313" key="2">
    <source>
        <dbReference type="Proteomes" id="UP000008144"/>
    </source>
</evidence>
<reference evidence="1" key="4">
    <citation type="submission" date="2025-09" db="UniProtKB">
        <authorList>
            <consortium name="Ensembl"/>
        </authorList>
    </citation>
    <scope>IDENTIFICATION</scope>
</reference>
<proteinExistence type="predicted"/>